<gene>
    <name evidence="1" type="ORF">EDD65_11239</name>
</gene>
<dbReference type="RefSeq" id="WP_158280055.1">
    <property type="nucleotide sequence ID" value="NZ_CP068564.1"/>
</dbReference>
<evidence type="ECO:0000313" key="2">
    <source>
        <dbReference type="Proteomes" id="UP000294567"/>
    </source>
</evidence>
<proteinExistence type="predicted"/>
<evidence type="ECO:0000313" key="1">
    <source>
        <dbReference type="EMBL" id="TCS87081.1"/>
    </source>
</evidence>
<organism evidence="1 2">
    <name type="scientific">Keratinibaculum paraultunense</name>
    <dbReference type="NCBI Taxonomy" id="1278232"/>
    <lineage>
        <taxon>Bacteria</taxon>
        <taxon>Bacillati</taxon>
        <taxon>Bacillota</taxon>
        <taxon>Tissierellia</taxon>
        <taxon>Tissierellales</taxon>
        <taxon>Tepidimicrobiaceae</taxon>
        <taxon>Keratinibaculum</taxon>
    </lineage>
</organism>
<dbReference type="Proteomes" id="UP000294567">
    <property type="component" value="Unassembled WGS sequence"/>
</dbReference>
<reference evidence="1 2" key="1">
    <citation type="submission" date="2019-03" db="EMBL/GenBank/DDBJ databases">
        <title>Genomic Encyclopedia of Type Strains, Phase IV (KMG-IV): sequencing the most valuable type-strain genomes for metagenomic binning, comparative biology and taxonomic classification.</title>
        <authorList>
            <person name="Goeker M."/>
        </authorList>
    </citation>
    <scope>NUCLEOTIDE SEQUENCE [LARGE SCALE GENOMIC DNA]</scope>
    <source>
        <strain evidence="1 2">DSM 26752</strain>
    </source>
</reference>
<comment type="caution">
    <text evidence="1">The sequence shown here is derived from an EMBL/GenBank/DDBJ whole genome shotgun (WGS) entry which is preliminary data.</text>
</comment>
<keyword evidence="2" id="KW-1185">Reference proteome</keyword>
<name>A0A4R3KR38_9FIRM</name>
<accession>A0A4R3KR38</accession>
<dbReference type="AlphaFoldDB" id="A0A4R3KR38"/>
<protein>
    <submittedName>
        <fullName evidence="1">Uncharacterized protein</fullName>
    </submittedName>
</protein>
<sequence>MEMDANKFVYKEDNIAKYIIKLCQALAELAYQNSIGIIDNYIFRQKEKEIYWAINRVLEKNNKVKLFFNLEELLLVGN</sequence>
<dbReference type="EMBL" id="SMAE01000012">
    <property type="protein sequence ID" value="TCS87081.1"/>
    <property type="molecule type" value="Genomic_DNA"/>
</dbReference>